<dbReference type="CDD" id="cd06261">
    <property type="entry name" value="TM_PBP2"/>
    <property type="match status" value="1"/>
</dbReference>
<dbReference type="InterPro" id="IPR050901">
    <property type="entry name" value="BP-dep_ABC_trans_perm"/>
</dbReference>
<feature type="transmembrane region" description="Helical" evidence="9">
    <location>
        <begin position="132"/>
        <end position="157"/>
    </location>
</feature>
<evidence type="ECO:0000313" key="12">
    <source>
        <dbReference type="Proteomes" id="UP000548423"/>
    </source>
</evidence>
<organism evidence="11 12">
    <name type="scientific">Neobacillus niacini</name>
    <dbReference type="NCBI Taxonomy" id="86668"/>
    <lineage>
        <taxon>Bacteria</taxon>
        <taxon>Bacillati</taxon>
        <taxon>Bacillota</taxon>
        <taxon>Bacilli</taxon>
        <taxon>Bacillales</taxon>
        <taxon>Bacillaceae</taxon>
        <taxon>Neobacillus</taxon>
    </lineage>
</organism>
<reference evidence="12" key="1">
    <citation type="submission" date="2020-07" db="EMBL/GenBank/DDBJ databases">
        <authorList>
            <person name="Partida-Martinez L."/>
            <person name="Huntemann M."/>
            <person name="Clum A."/>
            <person name="Wang J."/>
            <person name="Palaniappan K."/>
            <person name="Ritter S."/>
            <person name="Chen I.-M."/>
            <person name="Stamatis D."/>
            <person name="Reddy T."/>
            <person name="O'Malley R."/>
            <person name="Daum C."/>
            <person name="Shapiro N."/>
            <person name="Ivanova N."/>
            <person name="Kyrpides N."/>
            <person name="Woyke T."/>
        </authorList>
    </citation>
    <scope>NUCLEOTIDE SEQUENCE [LARGE SCALE GENOMIC DNA]</scope>
    <source>
        <strain evidence="12">AT2.8</strain>
    </source>
</reference>
<feature type="transmembrane region" description="Helical" evidence="9">
    <location>
        <begin position="57"/>
        <end position="79"/>
    </location>
</feature>
<name>A0A852TDF4_9BACI</name>
<evidence type="ECO:0000259" key="10">
    <source>
        <dbReference type="PROSITE" id="PS50928"/>
    </source>
</evidence>
<feature type="transmembrane region" description="Helical" evidence="9">
    <location>
        <begin position="24"/>
        <end position="45"/>
    </location>
</feature>
<keyword evidence="4" id="KW-1003">Cell membrane</keyword>
<feature type="domain" description="ABC transmembrane type-1" evidence="10">
    <location>
        <begin position="20"/>
        <end position="210"/>
    </location>
</feature>
<evidence type="ECO:0000256" key="7">
    <source>
        <dbReference type="ARBA" id="ARBA00022989"/>
    </source>
</evidence>
<dbReference type="PANTHER" id="PTHR32243">
    <property type="entry name" value="MALTOSE TRANSPORT SYSTEM PERMEASE-RELATED"/>
    <property type="match status" value="1"/>
</dbReference>
<comment type="subcellular location">
    <subcellularLocation>
        <location evidence="1 9">Cell membrane</location>
        <topology evidence="1 9">Multi-pass membrane protein</topology>
    </subcellularLocation>
</comment>
<keyword evidence="5 11" id="KW-0762">Sugar transport</keyword>
<evidence type="ECO:0000256" key="8">
    <source>
        <dbReference type="ARBA" id="ARBA00023136"/>
    </source>
</evidence>
<dbReference type="InterPro" id="IPR035906">
    <property type="entry name" value="MetI-like_sf"/>
</dbReference>
<keyword evidence="3 9" id="KW-0813">Transport</keyword>
<evidence type="ECO:0000256" key="9">
    <source>
        <dbReference type="RuleBase" id="RU363032"/>
    </source>
</evidence>
<dbReference type="Gene3D" id="1.10.3720.10">
    <property type="entry name" value="MetI-like"/>
    <property type="match status" value="1"/>
</dbReference>
<feature type="transmembrane region" description="Helical" evidence="9">
    <location>
        <begin position="91"/>
        <end position="111"/>
    </location>
</feature>
<evidence type="ECO:0000313" key="11">
    <source>
        <dbReference type="EMBL" id="NYE05737.1"/>
    </source>
</evidence>
<proteinExistence type="inferred from homology"/>
<dbReference type="InterPro" id="IPR000515">
    <property type="entry name" value="MetI-like"/>
</dbReference>
<feature type="transmembrane region" description="Helical" evidence="9">
    <location>
        <begin position="192"/>
        <end position="210"/>
    </location>
</feature>
<dbReference type="GO" id="GO:0055085">
    <property type="term" value="P:transmembrane transport"/>
    <property type="evidence" value="ECO:0007669"/>
    <property type="project" value="InterPro"/>
</dbReference>
<dbReference type="GO" id="GO:0005886">
    <property type="term" value="C:plasma membrane"/>
    <property type="evidence" value="ECO:0007669"/>
    <property type="project" value="UniProtKB-SubCell"/>
</dbReference>
<dbReference type="PANTHER" id="PTHR32243:SF50">
    <property type="entry name" value="MALTOSE_MALTODEXTRIN TRANSPORT SYSTEM PERMEASE PROTEIN MALG"/>
    <property type="match status" value="1"/>
</dbReference>
<dbReference type="Proteomes" id="UP000548423">
    <property type="component" value="Unassembled WGS sequence"/>
</dbReference>
<gene>
    <name evidence="11" type="ORF">F4694_002512</name>
</gene>
<evidence type="ECO:0000256" key="6">
    <source>
        <dbReference type="ARBA" id="ARBA00022692"/>
    </source>
</evidence>
<evidence type="ECO:0000256" key="2">
    <source>
        <dbReference type="ARBA" id="ARBA00009047"/>
    </source>
</evidence>
<evidence type="ECO:0000256" key="1">
    <source>
        <dbReference type="ARBA" id="ARBA00004651"/>
    </source>
</evidence>
<evidence type="ECO:0000256" key="5">
    <source>
        <dbReference type="ARBA" id="ARBA00022597"/>
    </source>
</evidence>
<sequence length="227" mass="25690">MPIFDNYVNVLTDAKFLNRLGNSFFISIMTVIITVPIGCLGGYAFARLRFKKKDNYFFMLLTTRMAPPVAFGVPFYLLLSNNHLVDTYTGLISAYVFMNLAFCIWLTRGFFEEIPYELEEAAYMDGCSKLTSFIRITIPLSVGGIITTSILMFIITWNEFFFASILTRNEVATFTVHLTTFFGSRRIDWGELAAASTIVSIIPIIFAIMTRKFIVRGFSLGAVKNSK</sequence>
<keyword evidence="6 9" id="KW-0812">Transmembrane</keyword>
<comment type="similarity">
    <text evidence="2">Belongs to the binding-protein-dependent transport system permease family. MalFG subfamily.</text>
</comment>
<dbReference type="PROSITE" id="PS50928">
    <property type="entry name" value="ABC_TM1"/>
    <property type="match status" value="1"/>
</dbReference>
<reference evidence="12" key="2">
    <citation type="submission" date="2020-08" db="EMBL/GenBank/DDBJ databases">
        <title>The Agave Microbiome: Exploring the role of microbial communities in plant adaptations to desert environments.</title>
        <authorList>
            <person name="Partida-Martinez L.P."/>
        </authorList>
    </citation>
    <scope>NUCLEOTIDE SEQUENCE [LARGE SCALE GENOMIC DNA]</scope>
    <source>
        <strain evidence="12">AT2.8</strain>
    </source>
</reference>
<dbReference type="SUPFAM" id="SSF161098">
    <property type="entry name" value="MetI-like"/>
    <property type="match status" value="1"/>
</dbReference>
<accession>A0A852TDF4</accession>
<keyword evidence="8 9" id="KW-0472">Membrane</keyword>
<dbReference type="EMBL" id="JACCBX010000005">
    <property type="protein sequence ID" value="NYE05737.1"/>
    <property type="molecule type" value="Genomic_DNA"/>
</dbReference>
<protein>
    <submittedName>
        <fullName evidence="11">Multiple sugar transport system permease protein</fullName>
    </submittedName>
</protein>
<dbReference type="AlphaFoldDB" id="A0A852TDF4"/>
<dbReference type="Pfam" id="PF00528">
    <property type="entry name" value="BPD_transp_1"/>
    <property type="match status" value="1"/>
</dbReference>
<comment type="caution">
    <text evidence="11">The sequence shown here is derived from an EMBL/GenBank/DDBJ whole genome shotgun (WGS) entry which is preliminary data.</text>
</comment>
<keyword evidence="7 9" id="KW-1133">Transmembrane helix</keyword>
<evidence type="ECO:0000256" key="4">
    <source>
        <dbReference type="ARBA" id="ARBA00022475"/>
    </source>
</evidence>
<evidence type="ECO:0000256" key="3">
    <source>
        <dbReference type="ARBA" id="ARBA00022448"/>
    </source>
</evidence>